<keyword evidence="2 3" id="KW-0175">Coiled coil</keyword>
<evidence type="ECO:0000256" key="1">
    <source>
        <dbReference type="ARBA" id="ARBA00005702"/>
    </source>
</evidence>
<evidence type="ECO:0000256" key="2">
    <source>
        <dbReference type="ARBA" id="ARBA00023054"/>
    </source>
</evidence>
<dbReference type="Pfam" id="PF04201">
    <property type="entry name" value="TPD52"/>
    <property type="match status" value="1"/>
</dbReference>
<evidence type="ECO:0000313" key="5">
    <source>
        <dbReference type="Ensembl" id="ENSOCUP00000029538.1"/>
    </source>
</evidence>
<keyword evidence="6" id="KW-1185">Reference proteome</keyword>
<dbReference type="InterPro" id="IPR007327">
    <property type="entry name" value="TPD52"/>
</dbReference>
<dbReference type="GO" id="GO:0005737">
    <property type="term" value="C:cytoplasm"/>
    <property type="evidence" value="ECO:0007669"/>
    <property type="project" value="TreeGrafter"/>
</dbReference>
<feature type="region of interest" description="Disordered" evidence="4">
    <location>
        <begin position="175"/>
        <end position="202"/>
    </location>
</feature>
<feature type="coiled-coil region" evidence="3">
    <location>
        <begin position="32"/>
        <end position="66"/>
    </location>
</feature>
<evidence type="ECO:0000313" key="6">
    <source>
        <dbReference type="Proteomes" id="UP000001811"/>
    </source>
</evidence>
<comment type="similarity">
    <text evidence="1">Belongs to the TPD52 family.</text>
</comment>
<protein>
    <submittedName>
        <fullName evidence="5">TPD52 like 2</fullName>
    </submittedName>
</protein>
<reference evidence="5" key="3">
    <citation type="submission" date="2025-09" db="UniProtKB">
        <authorList>
            <consortium name="Ensembl"/>
        </authorList>
    </citation>
    <scope>IDENTIFICATION</scope>
    <source>
        <strain evidence="5">Thorbecke</strain>
    </source>
</reference>
<reference evidence="5 6" key="1">
    <citation type="journal article" date="2011" name="Nature">
        <title>A high-resolution map of human evolutionary constraint using 29 mammals.</title>
        <authorList>
            <person name="Lindblad-Toh K."/>
            <person name="Garber M."/>
            <person name="Zuk O."/>
            <person name="Lin M.F."/>
            <person name="Parker B.J."/>
            <person name="Washietl S."/>
            <person name="Kheradpour P."/>
            <person name="Ernst J."/>
            <person name="Jordan G."/>
            <person name="Mauceli E."/>
            <person name="Ward L.D."/>
            <person name="Lowe C.B."/>
            <person name="Holloway A.K."/>
            <person name="Clamp M."/>
            <person name="Gnerre S."/>
            <person name="Alfoldi J."/>
            <person name="Beal K."/>
            <person name="Chang J."/>
            <person name="Clawson H."/>
            <person name="Cuff J."/>
            <person name="Di Palma F."/>
            <person name="Fitzgerald S."/>
            <person name="Flicek P."/>
            <person name="Guttman M."/>
            <person name="Hubisz M.J."/>
            <person name="Jaffe D.B."/>
            <person name="Jungreis I."/>
            <person name="Kent W.J."/>
            <person name="Kostka D."/>
            <person name="Lara M."/>
            <person name="Martins A.L."/>
            <person name="Massingham T."/>
            <person name="Moltke I."/>
            <person name="Raney B.J."/>
            <person name="Rasmussen M.D."/>
            <person name="Robinson J."/>
            <person name="Stark A."/>
            <person name="Vilella A.J."/>
            <person name="Wen J."/>
            <person name="Xie X."/>
            <person name="Zody M.C."/>
            <person name="Baldwin J."/>
            <person name="Bloom T."/>
            <person name="Chin C.W."/>
            <person name="Heiman D."/>
            <person name="Nicol R."/>
            <person name="Nusbaum C."/>
            <person name="Young S."/>
            <person name="Wilkinson J."/>
            <person name="Worley K.C."/>
            <person name="Kovar C.L."/>
            <person name="Muzny D.M."/>
            <person name="Gibbs R.A."/>
            <person name="Cree A."/>
            <person name="Dihn H.H."/>
            <person name="Fowler G."/>
            <person name="Jhangiani S."/>
            <person name="Joshi V."/>
            <person name="Lee S."/>
            <person name="Lewis L.R."/>
            <person name="Nazareth L.V."/>
            <person name="Okwuonu G."/>
            <person name="Santibanez J."/>
            <person name="Warren W.C."/>
            <person name="Mardis E.R."/>
            <person name="Weinstock G.M."/>
            <person name="Wilson R.K."/>
            <person name="Delehaunty K."/>
            <person name="Dooling D."/>
            <person name="Fronik C."/>
            <person name="Fulton L."/>
            <person name="Fulton B."/>
            <person name="Graves T."/>
            <person name="Minx P."/>
            <person name="Sodergren E."/>
            <person name="Birney E."/>
            <person name="Margulies E.H."/>
            <person name="Herrero J."/>
            <person name="Green E.D."/>
            <person name="Haussler D."/>
            <person name="Siepel A."/>
            <person name="Goldman N."/>
            <person name="Pollard K.S."/>
            <person name="Pedersen J.S."/>
            <person name="Lander E.S."/>
            <person name="Kellis M."/>
        </authorList>
    </citation>
    <scope>NUCLEOTIDE SEQUENCE [LARGE SCALE GENOMIC DNA]</scope>
    <source>
        <strain evidence="6">Thorbecke</strain>
    </source>
</reference>
<evidence type="ECO:0000256" key="4">
    <source>
        <dbReference type="SAM" id="MobiDB-lite"/>
    </source>
</evidence>
<organism evidence="5 6">
    <name type="scientific">Oryctolagus cuniculus</name>
    <name type="common">Rabbit</name>
    <dbReference type="NCBI Taxonomy" id="9986"/>
    <lineage>
        <taxon>Eukaryota</taxon>
        <taxon>Metazoa</taxon>
        <taxon>Chordata</taxon>
        <taxon>Craniata</taxon>
        <taxon>Vertebrata</taxon>
        <taxon>Euteleostomi</taxon>
        <taxon>Mammalia</taxon>
        <taxon>Eutheria</taxon>
        <taxon>Euarchontoglires</taxon>
        <taxon>Glires</taxon>
        <taxon>Lagomorpha</taxon>
        <taxon>Leporidae</taxon>
        <taxon>Oryctolagus</taxon>
    </lineage>
</organism>
<dbReference type="GeneTree" id="ENSGT00940000155572"/>
<dbReference type="Ensembl" id="ENSOCUT00000036228.1">
    <property type="protein sequence ID" value="ENSOCUP00000029538.1"/>
    <property type="gene ID" value="ENSOCUG00000020982.3"/>
</dbReference>
<reference evidence="5" key="2">
    <citation type="submission" date="2025-08" db="UniProtKB">
        <authorList>
            <consortium name="Ensembl"/>
        </authorList>
    </citation>
    <scope>IDENTIFICATION</scope>
    <source>
        <strain evidence="5">Thorbecke</strain>
    </source>
</reference>
<name>A0A5F9C7N1_RABIT</name>
<dbReference type="Proteomes" id="UP000001811">
    <property type="component" value="Unplaced"/>
</dbReference>
<dbReference type="AlphaFoldDB" id="A0A5F9C7N1"/>
<dbReference type="Bgee" id="ENSOCUG00000020982">
    <property type="expression patterns" value="Expressed in skeletal muscle tissue and 17 other cell types or tissues"/>
</dbReference>
<dbReference type="PANTHER" id="PTHR19307:SF13">
    <property type="entry name" value="TUMOR PROTEIN D54"/>
    <property type="match status" value="1"/>
</dbReference>
<proteinExistence type="inferred from homology"/>
<evidence type="ECO:0000256" key="3">
    <source>
        <dbReference type="SAM" id="Coils"/>
    </source>
</evidence>
<sequence length="202" mass="21551">INLNSPSRVLLSDFVSEAPIGPGVGTQTPAVQALTTAEEEELRAELVKVEEEIVTLRQVLAAKERHCGELKRRLGLSALEGLKQNLSRSWHDVQVSNAYKKTQETLSQAGQKTSAALSTMGSAISRKLGDMRAHPFSHSFSSHSIRHSISMPAMRNSAAFKSFEDRVGTIKSKVAGGGENGGDHLAASAAGGTQPLPEHAPF</sequence>
<dbReference type="PANTHER" id="PTHR19307">
    <property type="entry name" value="TUMOR PROTEIN D52"/>
    <property type="match status" value="1"/>
</dbReference>
<accession>A0A5F9C7N1</accession>